<dbReference type="AlphaFoldDB" id="A0A183B8D3"/>
<proteinExistence type="predicted"/>
<feature type="signal peptide" evidence="1">
    <location>
        <begin position="1"/>
        <end position="20"/>
    </location>
</feature>
<evidence type="ECO:0000313" key="3">
    <source>
        <dbReference type="Proteomes" id="UP000272942"/>
    </source>
</evidence>
<keyword evidence="1" id="KW-0732">Signal</keyword>
<reference evidence="2 3" key="2">
    <citation type="submission" date="2018-11" db="EMBL/GenBank/DDBJ databases">
        <authorList>
            <consortium name="Pathogen Informatics"/>
        </authorList>
    </citation>
    <scope>NUCLEOTIDE SEQUENCE [LARGE SCALE GENOMIC DNA]</scope>
    <source>
        <strain evidence="2 3">Egypt</strain>
    </source>
</reference>
<gene>
    <name evidence="2" type="ORF">ECPE_LOCUS15468</name>
</gene>
<evidence type="ECO:0000256" key="1">
    <source>
        <dbReference type="SAM" id="SignalP"/>
    </source>
</evidence>
<accession>A0A183B8D3</accession>
<dbReference type="OrthoDB" id="296386at2759"/>
<sequence length="147" mass="16736">MRTYCYGMQTIAVLLTSLIAAMIPDTPKHIKTQIHREAHITNQIILQAEWQNQQKGSSSSEQTGRFRKQHGLDDRVLRDMCNRLAETDEGKQPSTALPVIGFYSFEEEDPLNAVSSSCDRTIHHTHTHLLSYLCCEICCTNSFSKYC</sequence>
<dbReference type="EMBL" id="UZAN01060660">
    <property type="protein sequence ID" value="VDP92740.1"/>
    <property type="molecule type" value="Genomic_DNA"/>
</dbReference>
<name>A0A183B8D3_9TREM</name>
<dbReference type="Proteomes" id="UP000272942">
    <property type="component" value="Unassembled WGS sequence"/>
</dbReference>
<evidence type="ECO:0000313" key="2">
    <source>
        <dbReference type="EMBL" id="VDP92740.1"/>
    </source>
</evidence>
<organism evidence="4">
    <name type="scientific">Echinostoma caproni</name>
    <dbReference type="NCBI Taxonomy" id="27848"/>
    <lineage>
        <taxon>Eukaryota</taxon>
        <taxon>Metazoa</taxon>
        <taxon>Spiralia</taxon>
        <taxon>Lophotrochozoa</taxon>
        <taxon>Platyhelminthes</taxon>
        <taxon>Trematoda</taxon>
        <taxon>Digenea</taxon>
        <taxon>Plagiorchiida</taxon>
        <taxon>Echinostomata</taxon>
        <taxon>Echinostomatoidea</taxon>
        <taxon>Echinostomatidae</taxon>
        <taxon>Echinostoma</taxon>
    </lineage>
</organism>
<protein>
    <submittedName>
        <fullName evidence="4">Secreted protein</fullName>
    </submittedName>
</protein>
<evidence type="ECO:0000313" key="4">
    <source>
        <dbReference type="WBParaSite" id="ECPE_0001550801-mRNA-1"/>
    </source>
</evidence>
<keyword evidence="3" id="KW-1185">Reference proteome</keyword>
<dbReference type="WBParaSite" id="ECPE_0001550801-mRNA-1">
    <property type="protein sequence ID" value="ECPE_0001550801-mRNA-1"/>
    <property type="gene ID" value="ECPE_0001550801"/>
</dbReference>
<feature type="chain" id="PRO_5043138366" evidence="1">
    <location>
        <begin position="21"/>
        <end position="147"/>
    </location>
</feature>
<reference evidence="4" key="1">
    <citation type="submission" date="2016-06" db="UniProtKB">
        <authorList>
            <consortium name="WormBaseParasite"/>
        </authorList>
    </citation>
    <scope>IDENTIFICATION</scope>
</reference>